<dbReference type="InterPro" id="IPR036322">
    <property type="entry name" value="WD40_repeat_dom_sf"/>
</dbReference>
<dbReference type="SUPFAM" id="SSF50978">
    <property type="entry name" value="WD40 repeat-like"/>
    <property type="match status" value="1"/>
</dbReference>
<proteinExistence type="predicted"/>
<evidence type="ECO:0008006" key="4">
    <source>
        <dbReference type="Google" id="ProtNLM"/>
    </source>
</evidence>
<evidence type="ECO:0000256" key="1">
    <source>
        <dbReference type="SAM" id="MobiDB-lite"/>
    </source>
</evidence>
<dbReference type="EMBL" id="BNCP01000089">
    <property type="protein sequence ID" value="GIL93181.1"/>
    <property type="molecule type" value="Genomic_DNA"/>
</dbReference>
<accession>A0A8J4D1F7</accession>
<dbReference type="PANTHER" id="PTHR44662">
    <property type="entry name" value="WD REPEAT-CONTAINING PROTEIN 81"/>
    <property type="match status" value="1"/>
</dbReference>
<evidence type="ECO:0000313" key="3">
    <source>
        <dbReference type="Proteomes" id="UP000747110"/>
    </source>
</evidence>
<protein>
    <recommendedName>
        <fullName evidence="4">BEACH domain-containing protein</fullName>
    </recommendedName>
</protein>
<feature type="non-terminal residue" evidence="2">
    <location>
        <position position="1145"/>
    </location>
</feature>
<feature type="compositionally biased region" description="Polar residues" evidence="1">
    <location>
        <begin position="709"/>
        <end position="729"/>
    </location>
</feature>
<feature type="compositionally biased region" description="Polar residues" evidence="1">
    <location>
        <begin position="132"/>
        <end position="145"/>
    </location>
</feature>
<feature type="compositionally biased region" description="Basic and acidic residues" evidence="1">
    <location>
        <begin position="515"/>
        <end position="527"/>
    </location>
</feature>
<feature type="region of interest" description="Disordered" evidence="1">
    <location>
        <begin position="696"/>
        <end position="729"/>
    </location>
</feature>
<dbReference type="Proteomes" id="UP000747110">
    <property type="component" value="Unassembled WGS sequence"/>
</dbReference>
<feature type="compositionally biased region" description="Low complexity" evidence="1">
    <location>
        <begin position="1067"/>
        <end position="1079"/>
    </location>
</feature>
<feature type="compositionally biased region" description="Low complexity" evidence="1">
    <location>
        <begin position="461"/>
        <end position="486"/>
    </location>
</feature>
<feature type="compositionally biased region" description="Gly residues" evidence="1">
    <location>
        <begin position="172"/>
        <end position="181"/>
    </location>
</feature>
<feature type="region of interest" description="Disordered" evidence="1">
    <location>
        <begin position="447"/>
        <end position="548"/>
    </location>
</feature>
<dbReference type="AlphaFoldDB" id="A0A8J4D1F7"/>
<feature type="region of interest" description="Disordered" evidence="1">
    <location>
        <begin position="172"/>
        <end position="221"/>
    </location>
</feature>
<dbReference type="InterPro" id="IPR052651">
    <property type="entry name" value="WDR81"/>
</dbReference>
<sequence length="1145" mass="112588">MDLLPREFLPRVFLHGLPPLALIGLSPHGSPATSPSQQPADAAAASWTPPPPAAFNPLTPIISEGLPPLLNCLLEPLAFRLAPGSLTMLAGLTLRAFVRLARPENMAWVVLPHLMPLLSNASPRLRAAYRANGTSRRTSDVTPSHDQGPPAAAQFGNSTGAIAATAVAAGGHGSVGRGRGPSAGPDAGRLLQRSRSSPSGEALPGGFGAGSPGQGPRTAGATANVAAAADAGDDEDGYWELVHCVYGYLVESSGLLTVRNLLPGWQAVEAGLTARLGWSPAAAGLWGICTPELQVKQEIASKQQRVAALQVAHLFIKEVGWSAPTTLAAPRSSPKDMPYSSSCGSGQGASISVAGAAGGGSGGTAATGVGHYSSSGGAGTAATAGAGGGGSEGFVWPQMLAIGSPTVVEGLAVGGAIGMASGGGGSGITLGLQTSLGGALASITMNGSRRTSGGRSGGGAAASSGRPETLSNRSNATAAAAASSGSLCTDAPEAKRGTELATAAPGGACGGGLGRDAEGRGRAREHSQQQGSASVAAPPPPAGTLPTVTSDSAAAAALARRRSDRVFSPEVDGIPGPEPDVNVAAVVASTIASDAGSSKQEHGTPHPAARLPAAELLARPSRASVFLDRGTAVVAAGTVSGAAPNDELVPAPATAAATAAAPEVRGKASTIQLVPDDDARTGARSVSVHPALLVARSDPLPGMPPAASGPTTKPPLSSNQSAELGGNSQTELATPVAAGVADGAVSQPLPPPSPFPTTAALGVMSTQQLPLSSQQPPVMASTLPARLQNAMALPPTSGSQSASQRAGGAPVVTPLLIPPPVLSDGQLPDTGSHRWSWLPPVGLTSVVHTAAGYGGSSVGRASRAWMLAAAAAPPPAGDVWSLQAAVVHSWPAHRDRIRAVAVHPGECAVLTAGRGMVGGREGPVVRVWSLSDCQARVQYGGHRAAVHSLLLFRAARAGGAVVASLDAAGQLHVWAYDNGQQLACFAPVNVSGGIATGGGGAGGGASGAGGAGVAAAAIDPSLDSVELSLSSAWSELIDRSGHYTSSQPSEPRGWQSLGGLKTGRQLSAATASPGPSPTGSSGGTGSIRALATGMVAQLGAAPAAVAAAAAAPVVAAAAVAAGQPGQGTLRFGFTAMCSAPEEHQM</sequence>
<name>A0A8J4D1F7_9CHLO</name>
<evidence type="ECO:0000313" key="2">
    <source>
        <dbReference type="EMBL" id="GIL93181.1"/>
    </source>
</evidence>
<keyword evidence="3" id="KW-1185">Reference proteome</keyword>
<feature type="region of interest" description="Disordered" evidence="1">
    <location>
        <begin position="1066"/>
        <end position="1085"/>
    </location>
</feature>
<gene>
    <name evidence="2" type="ORF">Vretifemale_20578</name>
</gene>
<organism evidence="2 3">
    <name type="scientific">Volvox reticuliferus</name>
    <dbReference type="NCBI Taxonomy" id="1737510"/>
    <lineage>
        <taxon>Eukaryota</taxon>
        <taxon>Viridiplantae</taxon>
        <taxon>Chlorophyta</taxon>
        <taxon>core chlorophytes</taxon>
        <taxon>Chlorophyceae</taxon>
        <taxon>CS clade</taxon>
        <taxon>Chlamydomonadales</taxon>
        <taxon>Volvocaceae</taxon>
        <taxon>Volvox</taxon>
    </lineage>
</organism>
<feature type="compositionally biased region" description="Gly residues" evidence="1">
    <location>
        <begin position="203"/>
        <end position="213"/>
    </location>
</feature>
<reference evidence="2" key="1">
    <citation type="journal article" date="2021" name="Proc. Natl. Acad. Sci. U.S.A.">
        <title>Three genomes in the algal genus Volvox reveal the fate of a haploid sex-determining region after a transition to homothallism.</title>
        <authorList>
            <person name="Yamamoto K."/>
            <person name="Hamaji T."/>
            <person name="Kawai-Toyooka H."/>
            <person name="Matsuzaki R."/>
            <person name="Takahashi F."/>
            <person name="Nishimura Y."/>
            <person name="Kawachi M."/>
            <person name="Noguchi H."/>
            <person name="Minakuchi Y."/>
            <person name="Umen J.G."/>
            <person name="Toyoda A."/>
            <person name="Nozaki H."/>
        </authorList>
    </citation>
    <scope>NUCLEOTIDE SEQUENCE</scope>
    <source>
        <strain evidence="2">NIES-3786</strain>
    </source>
</reference>
<feature type="region of interest" description="Disordered" evidence="1">
    <location>
        <begin position="132"/>
        <end position="156"/>
    </location>
</feature>
<comment type="caution">
    <text evidence="2">The sequence shown here is derived from an EMBL/GenBank/DDBJ whole genome shotgun (WGS) entry which is preliminary data.</text>
</comment>
<dbReference type="InterPro" id="IPR015943">
    <property type="entry name" value="WD40/YVTN_repeat-like_dom_sf"/>
</dbReference>
<dbReference type="OrthoDB" id="551019at2759"/>
<feature type="region of interest" description="Disordered" evidence="1">
    <location>
        <begin position="28"/>
        <end position="48"/>
    </location>
</feature>
<dbReference type="Gene3D" id="2.130.10.10">
    <property type="entry name" value="YVTN repeat-like/Quinoprotein amine dehydrogenase"/>
    <property type="match status" value="1"/>
</dbReference>
<feature type="compositionally biased region" description="Low complexity" evidence="1">
    <location>
        <begin position="30"/>
        <end position="47"/>
    </location>
</feature>
<dbReference type="PANTHER" id="PTHR44662:SF1">
    <property type="entry name" value="WD REPEAT-CONTAINING PROTEIN 81"/>
    <property type="match status" value="1"/>
</dbReference>